<dbReference type="Gene3D" id="2.40.170.20">
    <property type="entry name" value="TonB-dependent receptor, beta-barrel domain"/>
    <property type="match status" value="1"/>
</dbReference>
<evidence type="ECO:0000256" key="2">
    <source>
        <dbReference type="ARBA" id="ARBA00022448"/>
    </source>
</evidence>
<evidence type="ECO:0000256" key="4">
    <source>
        <dbReference type="ARBA" id="ARBA00022692"/>
    </source>
</evidence>
<reference evidence="15 16" key="1">
    <citation type="submission" date="2021-02" db="EMBL/GenBank/DDBJ databases">
        <title>De Novo genome assembly of isolated myxobacteria.</title>
        <authorList>
            <person name="Stevens D.C."/>
        </authorList>
    </citation>
    <scope>NUCLEOTIDE SEQUENCE [LARGE SCALE GENOMIC DNA]</scope>
    <source>
        <strain evidence="16">SCPEA02</strain>
    </source>
</reference>
<evidence type="ECO:0000256" key="10">
    <source>
        <dbReference type="PROSITE-ProRule" id="PRU01360"/>
    </source>
</evidence>
<evidence type="ECO:0000256" key="3">
    <source>
        <dbReference type="ARBA" id="ARBA00022452"/>
    </source>
</evidence>
<keyword evidence="5 12" id="KW-0732">Signal</keyword>
<evidence type="ECO:0000256" key="9">
    <source>
        <dbReference type="ARBA" id="ARBA00023237"/>
    </source>
</evidence>
<evidence type="ECO:0000313" key="15">
    <source>
        <dbReference type="EMBL" id="QSQ24332.1"/>
    </source>
</evidence>
<dbReference type="InterPro" id="IPR039426">
    <property type="entry name" value="TonB-dep_rcpt-like"/>
</dbReference>
<feature type="signal peptide" evidence="12">
    <location>
        <begin position="1"/>
        <end position="29"/>
    </location>
</feature>
<evidence type="ECO:0000259" key="13">
    <source>
        <dbReference type="Pfam" id="PF00593"/>
    </source>
</evidence>
<evidence type="ECO:0000256" key="6">
    <source>
        <dbReference type="ARBA" id="ARBA00023077"/>
    </source>
</evidence>
<keyword evidence="9 10" id="KW-0998">Cell outer membrane</keyword>
<evidence type="ECO:0000313" key="16">
    <source>
        <dbReference type="Proteomes" id="UP000662747"/>
    </source>
</evidence>
<dbReference type="Proteomes" id="UP000662747">
    <property type="component" value="Chromosome"/>
</dbReference>
<protein>
    <submittedName>
        <fullName evidence="15">TonB-dependent receptor</fullName>
    </submittedName>
</protein>
<evidence type="ECO:0000256" key="12">
    <source>
        <dbReference type="SAM" id="SignalP"/>
    </source>
</evidence>
<sequence length="736" mass="81209">MRTRPPSWNNVAVWSLGAALLASPVVAHADSANQIDDLSLEELLNLQVDTVTRRIQPLLWAPARSVVVTRSQILQRRYVNLRDLLQDMPEVDVFTNYSAVTRSAVSVRGLVGNNRFLVLVDGVRINAMTGDEAPVEDNYPLFDAERVEVIYGPASAMYGADALVGVINIVSRREEASRGFSASASYGSADTRYGAAKLFTNIGEHARLSLTAHKHASDAPDLASAYRDDFQGIGELRDPFTGNVLASTPGNHFSNQVSSYSIAARLTLDKELTAGYDMRQFTQLTSVGMRPEYTIYGAAAPHRWQTFYLTYRKDLLPKLESSSEVNYSIFTKLPSFSYNNVYSGGVPQYKYSRNTSFSVREQLAYPLTPDIDLVAGVSWAYIQALPETGALTAPFDEDLPSGAQGQTIFGTSIPFPNYEISYQTLGTYLQTQAQLTSNLAVTAGMRFDHDTRYGSTFNPRAGVVYQFASGNTAKLLYGEAFLAPPPAYQYAFWGSFAGTDTNTGRPFAYWYHVPNANLDPMKARTLEFDYSLLMAKDLLVELDGYFSAVNGITVARTVESPTEFAGADILSYEEFRSEGRARLYGGNVSLRYQLKLGATEIEPWGSFSLSAGKSFDKPEDGWTEMPFNVPYKVKGGVTVKHDNFSFTPRVRWASRSTQALRNPEAPSHRLTSPAHAVVDVALRADDVFVKGLSLALDVRNALNARYYMPGAGGPLEFINTPQDPRTAMLELAFNYD</sequence>
<evidence type="ECO:0000256" key="5">
    <source>
        <dbReference type="ARBA" id="ARBA00022729"/>
    </source>
</evidence>
<dbReference type="EMBL" id="CP071090">
    <property type="protein sequence ID" value="QSQ24332.1"/>
    <property type="molecule type" value="Genomic_DNA"/>
</dbReference>
<dbReference type="InterPro" id="IPR000531">
    <property type="entry name" value="Beta-barrel_TonB"/>
</dbReference>
<keyword evidence="7 10" id="KW-0472">Membrane</keyword>
<dbReference type="PANTHER" id="PTHR30069">
    <property type="entry name" value="TONB-DEPENDENT OUTER MEMBRANE RECEPTOR"/>
    <property type="match status" value="1"/>
</dbReference>
<evidence type="ECO:0000256" key="7">
    <source>
        <dbReference type="ARBA" id="ARBA00023136"/>
    </source>
</evidence>
<proteinExistence type="inferred from homology"/>
<keyword evidence="6 11" id="KW-0798">TonB box</keyword>
<gene>
    <name evidence="15" type="ORF">JY651_05035</name>
</gene>
<name>A0ABX7NZH5_9BACT</name>
<evidence type="ECO:0000256" key="11">
    <source>
        <dbReference type="RuleBase" id="RU003357"/>
    </source>
</evidence>
<keyword evidence="8 15" id="KW-0675">Receptor</keyword>
<feature type="domain" description="TonB-dependent receptor-like beta-barrel" evidence="13">
    <location>
        <begin position="276"/>
        <end position="700"/>
    </location>
</feature>
<evidence type="ECO:0000256" key="8">
    <source>
        <dbReference type="ARBA" id="ARBA00023170"/>
    </source>
</evidence>
<feature type="chain" id="PRO_5047073940" evidence="12">
    <location>
        <begin position="30"/>
        <end position="736"/>
    </location>
</feature>
<feature type="domain" description="TonB-dependent receptor plug" evidence="14">
    <location>
        <begin position="62"/>
        <end position="166"/>
    </location>
</feature>
<keyword evidence="2 10" id="KW-0813">Transport</keyword>
<organism evidence="15 16">
    <name type="scientific">Pyxidicoccus parkwayensis</name>
    <dbReference type="NCBI Taxonomy" id="2813578"/>
    <lineage>
        <taxon>Bacteria</taxon>
        <taxon>Pseudomonadati</taxon>
        <taxon>Myxococcota</taxon>
        <taxon>Myxococcia</taxon>
        <taxon>Myxococcales</taxon>
        <taxon>Cystobacterineae</taxon>
        <taxon>Myxococcaceae</taxon>
        <taxon>Pyxidicoccus</taxon>
    </lineage>
</organism>
<dbReference type="InterPro" id="IPR037066">
    <property type="entry name" value="Plug_dom_sf"/>
</dbReference>
<evidence type="ECO:0000256" key="1">
    <source>
        <dbReference type="ARBA" id="ARBA00004571"/>
    </source>
</evidence>
<comment type="similarity">
    <text evidence="10 11">Belongs to the TonB-dependent receptor family.</text>
</comment>
<comment type="subcellular location">
    <subcellularLocation>
        <location evidence="1 10">Cell outer membrane</location>
        <topology evidence="1 10">Multi-pass membrane protein</topology>
    </subcellularLocation>
</comment>
<dbReference type="SUPFAM" id="SSF56935">
    <property type="entry name" value="Porins"/>
    <property type="match status" value="1"/>
</dbReference>
<dbReference type="Gene3D" id="2.170.130.10">
    <property type="entry name" value="TonB-dependent receptor, plug domain"/>
    <property type="match status" value="1"/>
</dbReference>
<dbReference type="InterPro" id="IPR036942">
    <property type="entry name" value="Beta-barrel_TonB_sf"/>
</dbReference>
<dbReference type="InterPro" id="IPR012910">
    <property type="entry name" value="Plug_dom"/>
</dbReference>
<accession>A0ABX7NZH5</accession>
<keyword evidence="3 10" id="KW-1134">Transmembrane beta strand</keyword>
<dbReference type="Pfam" id="PF07715">
    <property type="entry name" value="Plug"/>
    <property type="match status" value="1"/>
</dbReference>
<dbReference type="RefSeq" id="WP_206725898.1">
    <property type="nucleotide sequence ID" value="NZ_CP071090.1"/>
</dbReference>
<keyword evidence="16" id="KW-1185">Reference proteome</keyword>
<dbReference type="PANTHER" id="PTHR30069:SF29">
    <property type="entry name" value="HEMOGLOBIN AND HEMOGLOBIN-HAPTOGLOBIN-BINDING PROTEIN 1-RELATED"/>
    <property type="match status" value="1"/>
</dbReference>
<dbReference type="Pfam" id="PF00593">
    <property type="entry name" value="TonB_dep_Rec_b-barrel"/>
    <property type="match status" value="1"/>
</dbReference>
<dbReference type="PROSITE" id="PS52016">
    <property type="entry name" value="TONB_DEPENDENT_REC_3"/>
    <property type="match status" value="1"/>
</dbReference>
<keyword evidence="4 10" id="KW-0812">Transmembrane</keyword>
<evidence type="ECO:0000259" key="14">
    <source>
        <dbReference type="Pfam" id="PF07715"/>
    </source>
</evidence>